<gene>
    <name evidence="2" type="ORF">Dpo_6c01150</name>
</gene>
<dbReference type="SUPFAM" id="SSF56281">
    <property type="entry name" value="Metallo-hydrolase/oxidoreductase"/>
    <property type="match status" value="1"/>
</dbReference>
<evidence type="ECO:0000313" key="3">
    <source>
        <dbReference type="Proteomes" id="UP000014216"/>
    </source>
</evidence>
<dbReference type="PANTHER" id="PTHR42951">
    <property type="entry name" value="METALLO-BETA-LACTAMASE DOMAIN-CONTAINING"/>
    <property type="match status" value="1"/>
</dbReference>
<feature type="domain" description="Metallo-beta-lactamase" evidence="1">
    <location>
        <begin position="23"/>
        <end position="209"/>
    </location>
</feature>
<dbReference type="Gene3D" id="3.60.15.10">
    <property type="entry name" value="Ribonuclease Z/Hydroxyacylglutathione hydrolase-like"/>
    <property type="match status" value="1"/>
</dbReference>
<organism evidence="2 3">
    <name type="scientific">Desulfotignum phosphitoxidans DSM 13687</name>
    <dbReference type="NCBI Taxonomy" id="1286635"/>
    <lineage>
        <taxon>Bacteria</taxon>
        <taxon>Pseudomonadati</taxon>
        <taxon>Thermodesulfobacteriota</taxon>
        <taxon>Desulfobacteria</taxon>
        <taxon>Desulfobacterales</taxon>
        <taxon>Desulfobacteraceae</taxon>
        <taxon>Desulfotignum</taxon>
    </lineage>
</organism>
<dbReference type="Proteomes" id="UP000014216">
    <property type="component" value="Unassembled WGS sequence"/>
</dbReference>
<proteinExistence type="predicted"/>
<dbReference type="GO" id="GO:0016787">
    <property type="term" value="F:hydrolase activity"/>
    <property type="evidence" value="ECO:0007669"/>
    <property type="project" value="UniProtKB-KW"/>
</dbReference>
<evidence type="ECO:0000313" key="2">
    <source>
        <dbReference type="EMBL" id="EMS78916.1"/>
    </source>
</evidence>
<dbReference type="InterPro" id="IPR036866">
    <property type="entry name" value="RibonucZ/Hydroxyglut_hydro"/>
</dbReference>
<comment type="caution">
    <text evidence="2">The sequence shown here is derived from an EMBL/GenBank/DDBJ whole genome shotgun (WGS) entry which is preliminary data.</text>
</comment>
<dbReference type="EMBL" id="APJX01000006">
    <property type="protein sequence ID" value="EMS78916.1"/>
    <property type="molecule type" value="Genomic_DNA"/>
</dbReference>
<keyword evidence="2" id="KW-0378">Hydrolase</keyword>
<dbReference type="SMART" id="SM00849">
    <property type="entry name" value="Lactamase_B"/>
    <property type="match status" value="1"/>
</dbReference>
<evidence type="ECO:0000259" key="1">
    <source>
        <dbReference type="SMART" id="SM00849"/>
    </source>
</evidence>
<dbReference type="Pfam" id="PF00753">
    <property type="entry name" value="Lactamase_B"/>
    <property type="match status" value="1"/>
</dbReference>
<name>S0G4M5_9BACT</name>
<dbReference type="AlphaFoldDB" id="S0G4M5"/>
<dbReference type="InterPro" id="IPR050855">
    <property type="entry name" value="NDM-1-like"/>
</dbReference>
<dbReference type="InterPro" id="IPR001279">
    <property type="entry name" value="Metallo-B-lactamas"/>
</dbReference>
<accession>S0G4M5</accession>
<dbReference type="RefSeq" id="WP_006966756.1">
    <property type="nucleotide sequence ID" value="NZ_APJX01000006.1"/>
</dbReference>
<protein>
    <submittedName>
        <fullName evidence="2">Putative Zn-dependent hydrolase-glyoxylase like protein</fullName>
    </submittedName>
</protein>
<dbReference type="OrthoDB" id="9802248at2"/>
<keyword evidence="3" id="KW-1185">Reference proteome</keyword>
<reference evidence="2 3" key="1">
    <citation type="journal article" date="2013" name="Genome Announc.">
        <title>Draft Genome Sequence of Desulfotignum phosphitoxidans DSM 13687 Strain FiPS-3.</title>
        <authorList>
            <person name="Poehlein A."/>
            <person name="Daniel R."/>
            <person name="Simeonova D.D."/>
        </authorList>
    </citation>
    <scope>NUCLEOTIDE SEQUENCE [LARGE SCALE GENOMIC DNA]</scope>
    <source>
        <strain evidence="2 3">DSM 13687</strain>
    </source>
</reference>
<sequence>MKQTRITDKITYVEPDSMARFSSCAGLIVQSRKQIFIDMNLGESDTRTLLEQRCPDAAVITHFHLDHSVWTHQAEKAGIQVFVPAKEAAFLSSLDHVVQQTAGPLGCGKQWHAFVENTQGFRSLTHFSSYGPDTVFVEFAPEMVVMDTPGHSPGHTSFYFPDDRILFSGDLGLDRFGPWYGWQNCDIRDLVFSLLRLDGMQINLILSSHGGMIQKGISDIFMAKIKEILQREHHIEKQLSKGKSEAQIIENGVFYLHKKKVPQPLKTFLDMWDSVMFQHHKNLLAQGGLTAFFPELSQISNALSQQSRL</sequence>